<dbReference type="SUPFAM" id="SSF81891">
    <property type="entry name" value="Poly A polymerase C-terminal region-like"/>
    <property type="match status" value="1"/>
</dbReference>
<keyword evidence="5" id="KW-0819">tRNA processing</keyword>
<dbReference type="InterPro" id="IPR032828">
    <property type="entry name" value="PolyA_RNA-bd"/>
</dbReference>
<gene>
    <name evidence="16" type="ORF">CJ255_17375</name>
</gene>
<protein>
    <submittedName>
        <fullName evidence="16">Polynucleotide adenylyltransferase</fullName>
    </submittedName>
</protein>
<dbReference type="Pfam" id="PF01743">
    <property type="entry name" value="PolyA_pol"/>
    <property type="match status" value="1"/>
</dbReference>
<evidence type="ECO:0000256" key="4">
    <source>
        <dbReference type="ARBA" id="ARBA00022679"/>
    </source>
</evidence>
<dbReference type="Gene3D" id="3.30.460.10">
    <property type="entry name" value="Beta Polymerase, domain 2"/>
    <property type="match status" value="1"/>
</dbReference>
<feature type="domain" description="CCA-adding enzyme C-terminal" evidence="15">
    <location>
        <begin position="475"/>
        <end position="520"/>
    </location>
</feature>
<dbReference type="CDD" id="cd05398">
    <property type="entry name" value="NT_ClassII-CCAase"/>
    <property type="match status" value="1"/>
</dbReference>
<reference evidence="17" key="1">
    <citation type="submission" date="2017-08" db="EMBL/GenBank/DDBJ databases">
        <authorList>
            <person name="Grouzdev D.S."/>
            <person name="Gaisin V.A."/>
            <person name="Rysina M.S."/>
            <person name="Gorlenko V.M."/>
        </authorList>
    </citation>
    <scope>NUCLEOTIDE SEQUENCE [LARGE SCALE GENOMIC DNA]</scope>
    <source>
        <strain evidence="17">Kir15-3F</strain>
    </source>
</reference>
<dbReference type="GO" id="GO:0016779">
    <property type="term" value="F:nucleotidyltransferase activity"/>
    <property type="evidence" value="ECO:0007669"/>
    <property type="project" value="UniProtKB-KW"/>
</dbReference>
<evidence type="ECO:0000256" key="7">
    <source>
        <dbReference type="ARBA" id="ARBA00022723"/>
    </source>
</evidence>
<evidence type="ECO:0000256" key="8">
    <source>
        <dbReference type="ARBA" id="ARBA00022741"/>
    </source>
</evidence>
<evidence type="ECO:0000313" key="16">
    <source>
        <dbReference type="EMBL" id="PDW01772.1"/>
    </source>
</evidence>
<dbReference type="Pfam" id="PF13735">
    <property type="entry name" value="tRNA_NucTran2_2"/>
    <property type="match status" value="1"/>
</dbReference>
<dbReference type="InterPro" id="IPR006674">
    <property type="entry name" value="HD_domain"/>
</dbReference>
<keyword evidence="4 11" id="KW-0808">Transferase</keyword>
<evidence type="ECO:0000256" key="6">
    <source>
        <dbReference type="ARBA" id="ARBA00022695"/>
    </source>
</evidence>
<keyword evidence="7" id="KW-0479">Metal-binding</keyword>
<evidence type="ECO:0000259" key="13">
    <source>
        <dbReference type="Pfam" id="PF01966"/>
    </source>
</evidence>
<evidence type="ECO:0000256" key="11">
    <source>
        <dbReference type="RuleBase" id="RU003953"/>
    </source>
</evidence>
<dbReference type="Gene3D" id="1.10.3090.10">
    <property type="entry name" value="cca-adding enzyme, domain 2"/>
    <property type="match status" value="2"/>
</dbReference>
<dbReference type="InterPro" id="IPR050124">
    <property type="entry name" value="tRNA_CCA-adding_enzyme"/>
</dbReference>
<dbReference type="GO" id="GO:0000049">
    <property type="term" value="F:tRNA binding"/>
    <property type="evidence" value="ECO:0007669"/>
    <property type="project" value="UniProtKB-KW"/>
</dbReference>
<dbReference type="RefSeq" id="WP_097645369.1">
    <property type="nucleotide sequence ID" value="NZ_NQWI01000110.1"/>
</dbReference>
<proteinExistence type="inferred from homology"/>
<accession>A0A2A6RFH5</accession>
<keyword evidence="17" id="KW-1185">Reference proteome</keyword>
<dbReference type="InterPro" id="IPR043519">
    <property type="entry name" value="NT_sf"/>
</dbReference>
<evidence type="ECO:0000256" key="10">
    <source>
        <dbReference type="ARBA" id="ARBA00022884"/>
    </source>
</evidence>
<name>A0A2A6RFH5_9CHLR</name>
<dbReference type="GO" id="GO:0000166">
    <property type="term" value="F:nucleotide binding"/>
    <property type="evidence" value="ECO:0007669"/>
    <property type="project" value="UniProtKB-KW"/>
</dbReference>
<evidence type="ECO:0000256" key="2">
    <source>
        <dbReference type="ARBA" id="ARBA00007265"/>
    </source>
</evidence>
<feature type="domain" description="Poly A polymerase head" evidence="12">
    <location>
        <begin position="23"/>
        <end position="138"/>
    </location>
</feature>
<dbReference type="InterPro" id="IPR002646">
    <property type="entry name" value="PolA_pol_head_dom"/>
</dbReference>
<feature type="domain" description="tRNA nucleotidyltransferase/poly(A) polymerase RNA and SrmB- binding" evidence="14">
    <location>
        <begin position="167"/>
        <end position="224"/>
    </location>
</feature>
<dbReference type="PANTHER" id="PTHR47545">
    <property type="entry name" value="MULTIFUNCTIONAL CCA PROTEIN"/>
    <property type="match status" value="1"/>
</dbReference>
<evidence type="ECO:0000256" key="3">
    <source>
        <dbReference type="ARBA" id="ARBA00022555"/>
    </source>
</evidence>
<dbReference type="GO" id="GO:0046872">
    <property type="term" value="F:metal ion binding"/>
    <property type="evidence" value="ECO:0007669"/>
    <property type="project" value="UniProtKB-KW"/>
</dbReference>
<keyword evidence="10 11" id="KW-0694">RNA-binding</keyword>
<feature type="domain" description="HD" evidence="13">
    <location>
        <begin position="332"/>
        <end position="442"/>
    </location>
</feature>
<keyword evidence="6 16" id="KW-0548">Nucleotidyltransferase</keyword>
<comment type="similarity">
    <text evidence="2 11">Belongs to the tRNA nucleotidyltransferase/poly(A) polymerase family.</text>
</comment>
<keyword evidence="8" id="KW-0547">Nucleotide-binding</keyword>
<evidence type="ECO:0000259" key="12">
    <source>
        <dbReference type="Pfam" id="PF01743"/>
    </source>
</evidence>
<dbReference type="PANTHER" id="PTHR47545:SF2">
    <property type="entry name" value="CC-ADDING TRNA NUCLEOTIDYLTRANSFERASE"/>
    <property type="match status" value="1"/>
</dbReference>
<organism evidence="16 17">
    <name type="scientific">Candidatus Viridilinea mediisalina</name>
    <dbReference type="NCBI Taxonomy" id="2024553"/>
    <lineage>
        <taxon>Bacteria</taxon>
        <taxon>Bacillati</taxon>
        <taxon>Chloroflexota</taxon>
        <taxon>Chloroflexia</taxon>
        <taxon>Chloroflexales</taxon>
        <taxon>Chloroflexineae</taxon>
        <taxon>Oscillochloridaceae</taxon>
        <taxon>Candidatus Viridilinea</taxon>
    </lineage>
</organism>
<dbReference type="InterPro" id="IPR032810">
    <property type="entry name" value="CCA-adding_enz_C"/>
</dbReference>
<evidence type="ECO:0000256" key="1">
    <source>
        <dbReference type="ARBA" id="ARBA00001946"/>
    </source>
</evidence>
<evidence type="ECO:0000256" key="9">
    <source>
        <dbReference type="ARBA" id="ARBA00022842"/>
    </source>
</evidence>
<dbReference type="Pfam" id="PF12627">
    <property type="entry name" value="PolyA_pol_RNAbd"/>
    <property type="match status" value="1"/>
</dbReference>
<dbReference type="Pfam" id="PF01966">
    <property type="entry name" value="HD"/>
    <property type="match status" value="1"/>
</dbReference>
<evidence type="ECO:0000313" key="17">
    <source>
        <dbReference type="Proteomes" id="UP000220527"/>
    </source>
</evidence>
<evidence type="ECO:0000256" key="5">
    <source>
        <dbReference type="ARBA" id="ARBA00022694"/>
    </source>
</evidence>
<keyword evidence="3" id="KW-0820">tRNA-binding</keyword>
<sequence>MHCSLPAILTDLSAFAAAQGVQLWLVGGSVRDLLRGRVPVDFDLALAGDGFALARAYADATDAAFVPLDATRATGRIVTRSDPPLTLDLAALRGPSIEADLRCRDFTINALALPLGASAGELIDPTGGQADLMAGMLRPCSSTSLLDDPVRVLRAARFCAHLGLRPADELAPLMHAAAPRLATVAPERCRDELLRLLDAPYAAPWLRYLDACGALTLLIPELEAARNCEQPRIHFLPVLAHSLETVAALDWLIGQMRGEPLPAELIPCTIVDCRLQIAEHGVPMDVSVLDNAACSRVIGITALPVALQHNPNLSGTIPYAAMLVSLLNETRGGGSYRRSALLKFAALLHDNAKPQCKAQQPDGSVNFHGHQSQGAEVALQICRRLRISRNESGYVRLIVREHMRPGQLRNAEVVSARAIARFFRDLEPAAPDVLLHELADHLATRGPTLNPQAWTTHVAWIEQVLHAGYSPAPEQPKPLVNGHDLMDILSLSPGPQLGALLREIGEAQAAGEITTRAEALALARAKLHG</sequence>
<dbReference type="GO" id="GO:0008033">
    <property type="term" value="P:tRNA processing"/>
    <property type="evidence" value="ECO:0007669"/>
    <property type="project" value="UniProtKB-KW"/>
</dbReference>
<dbReference type="OrthoDB" id="9805698at2"/>
<evidence type="ECO:0000259" key="14">
    <source>
        <dbReference type="Pfam" id="PF12627"/>
    </source>
</evidence>
<evidence type="ECO:0000259" key="15">
    <source>
        <dbReference type="Pfam" id="PF13735"/>
    </source>
</evidence>
<comment type="cofactor">
    <cofactor evidence="1">
        <name>Mg(2+)</name>
        <dbReference type="ChEBI" id="CHEBI:18420"/>
    </cofactor>
</comment>
<dbReference type="AlphaFoldDB" id="A0A2A6RFH5"/>
<comment type="caution">
    <text evidence="16">The sequence shown here is derived from an EMBL/GenBank/DDBJ whole genome shotgun (WGS) entry which is preliminary data.</text>
</comment>
<dbReference type="EMBL" id="NQWI01000110">
    <property type="protein sequence ID" value="PDW01772.1"/>
    <property type="molecule type" value="Genomic_DNA"/>
</dbReference>
<dbReference type="Proteomes" id="UP000220527">
    <property type="component" value="Unassembled WGS sequence"/>
</dbReference>
<dbReference type="SUPFAM" id="SSF81301">
    <property type="entry name" value="Nucleotidyltransferase"/>
    <property type="match status" value="1"/>
</dbReference>
<keyword evidence="9" id="KW-0460">Magnesium</keyword>